<evidence type="ECO:0000256" key="2">
    <source>
        <dbReference type="SAM" id="Phobius"/>
    </source>
</evidence>
<sequence length="168" mass="18212">MLLAYATIMHNARKNWLNRAEGLVKAVQKKHDGDVNALLQVLVTMAGAVFVAAVGVVAVLEVAVETGVETIKQEIGGDSYEEIADSYFAACRALRHQVDEAIEQEVASRLTPLTDERPVPPLSPLDTSTFETHPRVLVPPHVPPGVGRWLDRREAKAGPSNIGSRLDS</sequence>
<accession>A0A0H3D0K6</accession>
<dbReference type="RefSeq" id="WP_013223135.1">
    <property type="nucleotide sequence ID" value="NC_014318.1"/>
</dbReference>
<feature type="transmembrane region" description="Helical" evidence="2">
    <location>
        <begin position="37"/>
        <end position="64"/>
    </location>
</feature>
<organism evidence="3 4">
    <name type="scientific">Amycolatopsis mediterranei (strain U-32)</name>
    <dbReference type="NCBI Taxonomy" id="749927"/>
    <lineage>
        <taxon>Bacteria</taxon>
        <taxon>Bacillati</taxon>
        <taxon>Actinomycetota</taxon>
        <taxon>Actinomycetes</taxon>
        <taxon>Pseudonocardiales</taxon>
        <taxon>Pseudonocardiaceae</taxon>
        <taxon>Amycolatopsis</taxon>
    </lineage>
</organism>
<proteinExistence type="predicted"/>
<dbReference type="EMBL" id="CP002000">
    <property type="protein sequence ID" value="ADJ43046.1"/>
    <property type="molecule type" value="Genomic_DNA"/>
</dbReference>
<dbReference type="AlphaFoldDB" id="A0A0H3D0K6"/>
<keyword evidence="2" id="KW-0812">Transmembrane</keyword>
<feature type="compositionally biased region" description="Low complexity" evidence="1">
    <location>
        <begin position="135"/>
        <end position="148"/>
    </location>
</feature>
<dbReference type="PATRIC" id="fig|749927.5.peg.1265"/>
<protein>
    <submittedName>
        <fullName evidence="3">Uncharacterized protein</fullName>
    </submittedName>
</protein>
<reference evidence="3 4" key="1">
    <citation type="journal article" date="2010" name="Cell Res.">
        <title>Complete genome sequence of the rifamycin SV-producing Amycolatopsis mediterranei U32 revealed its genetic characteristics in phylogeny and metabolism.</title>
        <authorList>
            <person name="Zhao W."/>
            <person name="Zhong Y."/>
            <person name="Yuan H."/>
            <person name="Wang J."/>
            <person name="Zheng H."/>
            <person name="Wang Y."/>
            <person name="Cen X."/>
            <person name="Xu F."/>
            <person name="Bai J."/>
            <person name="Han X."/>
            <person name="Lu G."/>
            <person name="Zhu Y."/>
            <person name="Shao Z."/>
            <person name="Yan H."/>
            <person name="Li C."/>
            <person name="Peng N."/>
            <person name="Zhang Z."/>
            <person name="Zhang Y."/>
            <person name="Lin W."/>
            <person name="Fan Y."/>
            <person name="Qin Z."/>
            <person name="Hu Y."/>
            <person name="Zhu B."/>
            <person name="Wang S."/>
            <person name="Ding X."/>
            <person name="Zhao G.P."/>
        </authorList>
    </citation>
    <scope>NUCLEOTIDE SEQUENCE [LARGE SCALE GENOMIC DNA]</scope>
    <source>
        <strain evidence="4">U-32</strain>
    </source>
</reference>
<evidence type="ECO:0000313" key="4">
    <source>
        <dbReference type="Proteomes" id="UP000000328"/>
    </source>
</evidence>
<feature type="region of interest" description="Disordered" evidence="1">
    <location>
        <begin position="109"/>
        <end position="168"/>
    </location>
</feature>
<keyword evidence="2" id="KW-0472">Membrane</keyword>
<gene>
    <name evidence="3" type="ordered locus">AMED_1231</name>
</gene>
<dbReference type="HOGENOM" id="CLU_1583136_0_0_11"/>
<dbReference type="Proteomes" id="UP000000328">
    <property type="component" value="Chromosome"/>
</dbReference>
<dbReference type="KEGG" id="amd:AMED_1231"/>
<keyword evidence="2" id="KW-1133">Transmembrane helix</keyword>
<evidence type="ECO:0000313" key="3">
    <source>
        <dbReference type="EMBL" id="ADJ43046.1"/>
    </source>
</evidence>
<name>A0A0H3D0K6_AMYMU</name>
<evidence type="ECO:0000256" key="1">
    <source>
        <dbReference type="SAM" id="MobiDB-lite"/>
    </source>
</evidence>
<dbReference type="GeneID" id="92869023"/>